<dbReference type="GO" id="GO:0006508">
    <property type="term" value="P:proteolysis"/>
    <property type="evidence" value="ECO:0007669"/>
    <property type="project" value="UniProtKB-KW"/>
</dbReference>
<name>A0A4Z0A610_9AGAM</name>
<evidence type="ECO:0000256" key="7">
    <source>
        <dbReference type="SAM" id="MobiDB-lite"/>
    </source>
</evidence>
<dbReference type="OrthoDB" id="429671at2759"/>
<feature type="compositionally biased region" description="Low complexity" evidence="7">
    <location>
        <begin position="369"/>
        <end position="381"/>
    </location>
</feature>
<feature type="compositionally biased region" description="Polar residues" evidence="7">
    <location>
        <begin position="287"/>
        <end position="305"/>
    </location>
</feature>
<keyword evidence="3 6" id="KW-0833">Ubl conjugation pathway</keyword>
<comment type="similarity">
    <text evidence="6">Belongs to the peptidase C19 family.</text>
</comment>
<dbReference type="InterPro" id="IPR018200">
    <property type="entry name" value="USP_CS"/>
</dbReference>
<evidence type="ECO:0000313" key="10">
    <source>
        <dbReference type="Proteomes" id="UP000298061"/>
    </source>
</evidence>
<dbReference type="InterPro" id="IPR050164">
    <property type="entry name" value="Peptidase_C19"/>
</dbReference>
<organism evidence="9 10">
    <name type="scientific">Hericium alpestre</name>
    <dbReference type="NCBI Taxonomy" id="135208"/>
    <lineage>
        <taxon>Eukaryota</taxon>
        <taxon>Fungi</taxon>
        <taxon>Dikarya</taxon>
        <taxon>Basidiomycota</taxon>
        <taxon>Agaricomycotina</taxon>
        <taxon>Agaricomycetes</taxon>
        <taxon>Russulales</taxon>
        <taxon>Hericiaceae</taxon>
        <taxon>Hericium</taxon>
    </lineage>
</organism>
<feature type="region of interest" description="Disordered" evidence="7">
    <location>
        <begin position="369"/>
        <end position="400"/>
    </location>
</feature>
<dbReference type="GO" id="GO:0016579">
    <property type="term" value="P:protein deubiquitination"/>
    <property type="evidence" value="ECO:0007669"/>
    <property type="project" value="InterPro"/>
</dbReference>
<protein>
    <recommendedName>
        <fullName evidence="6">Ubiquitin carboxyl-terminal hydrolase</fullName>
        <ecNumber evidence="6">3.4.19.12</ecNumber>
    </recommendedName>
</protein>
<dbReference type="PROSITE" id="PS00972">
    <property type="entry name" value="USP_1"/>
    <property type="match status" value="1"/>
</dbReference>
<keyword evidence="10" id="KW-1185">Reference proteome</keyword>
<dbReference type="PROSITE" id="PS00973">
    <property type="entry name" value="USP_2"/>
    <property type="match status" value="1"/>
</dbReference>
<keyword evidence="5 6" id="KW-0788">Thiol protease</keyword>
<dbReference type="Proteomes" id="UP000298061">
    <property type="component" value="Unassembled WGS sequence"/>
</dbReference>
<dbReference type="EMBL" id="SFCI01000185">
    <property type="protein sequence ID" value="TFY81671.1"/>
    <property type="molecule type" value="Genomic_DNA"/>
</dbReference>
<dbReference type="AlphaFoldDB" id="A0A4Z0A610"/>
<dbReference type="PROSITE" id="PS50235">
    <property type="entry name" value="USP_3"/>
    <property type="match status" value="1"/>
</dbReference>
<comment type="catalytic activity">
    <reaction evidence="1 6">
        <text>Thiol-dependent hydrolysis of ester, thioester, amide, peptide and isopeptide bonds formed by the C-terminal Gly of ubiquitin (a 76-residue protein attached to proteins as an intracellular targeting signal).</text>
        <dbReference type="EC" id="3.4.19.12"/>
    </reaction>
</comment>
<sequence length="878" mass="95541">MDMLTSNPLRLAPPSLDKAAVHITALAVLVPATQTTTLTHPSIINLIRRSTCNNLSMLLTYIILVTCPYIRHSRHLRVLNLFRHSNLKSTRRRRITYHFLHPAYFSPSEAALRTTTTTLVTADVETAPLDFIPSHGELPRDELQSDAAPASPHEAFVDVSTNFQPSSRPQTPVSSRSSAGSVAASVSSMTNSKQLFGGWAIWSRRPHDPSRAPGIIISPYACPPPDVVEKSLQLPTPPSTPRLRPVPIVLAGPSVPEHDHAHVDVSQPGDEVLPKIVADELSPPPDQLSSSATETETTPGCSTAPDTPIPGSPLSTNTSISITGTALSHGKAGSQPSKSPKAKIIAADGLITTPSSELQSFDASAALVATPQPEASSSTPSEPVPPVMPAPAPAPAAPKKSWADMLRNPGVAAAGKGPNALPTSSVVGFSIPASASPDSQAHVTPRRPELVNLLSGTPPAQTGAPRIRPRGLINTGNMCFANAVLQLLVYCPPFWRLFNELGKYLPGEQKDAVKSQTPFVDATVTFLTEFRPEERSQSANGFFNGNARVNGNGKGKEVELHEEEEDRMDSFIPSYIYEAMKETKRFENMRGGHQEDAEEFLGFYLDTLEEELLSLLSRLNPSKAAPALAPANTKAVEEREEELPKEDGWLEVGKRNKLVVTRTVKSAESPVTRIFGGKFRSTLRVPHQRDSVMVEDWRALQLDIQPDTVRTIKDALSHISHPQSVQVTSPTKPGIVIEASQQILIESLPPILVLHLKRFLYDTTTKGVVKIGKMVEFSPELEIPNDIMAPGRRSAHAMRYQLYGVLYHHGMSASGGHYTLDVLHPNRDLSTKPREAWVRIDDELVSDVRPADVFDGLDRDDRCAYLLFYRRVGAGARS</sequence>
<evidence type="ECO:0000256" key="2">
    <source>
        <dbReference type="ARBA" id="ARBA00022670"/>
    </source>
</evidence>
<proteinExistence type="inferred from homology"/>
<evidence type="ECO:0000313" key="9">
    <source>
        <dbReference type="EMBL" id="TFY81671.1"/>
    </source>
</evidence>
<evidence type="ECO:0000256" key="4">
    <source>
        <dbReference type="ARBA" id="ARBA00022801"/>
    </source>
</evidence>
<evidence type="ECO:0000259" key="8">
    <source>
        <dbReference type="PROSITE" id="PS50235"/>
    </source>
</evidence>
<evidence type="ECO:0000256" key="3">
    <source>
        <dbReference type="ARBA" id="ARBA00022786"/>
    </source>
</evidence>
<accession>A0A4Z0A610</accession>
<evidence type="ECO:0000256" key="5">
    <source>
        <dbReference type="ARBA" id="ARBA00022807"/>
    </source>
</evidence>
<dbReference type="CDD" id="cd02257">
    <property type="entry name" value="Peptidase_C19"/>
    <property type="match status" value="1"/>
</dbReference>
<dbReference type="PANTHER" id="PTHR24006">
    <property type="entry name" value="UBIQUITIN CARBOXYL-TERMINAL HYDROLASE"/>
    <property type="match status" value="1"/>
</dbReference>
<dbReference type="STRING" id="135208.A0A4Z0A610"/>
<dbReference type="Pfam" id="PF00443">
    <property type="entry name" value="UCH"/>
    <property type="match status" value="1"/>
</dbReference>
<keyword evidence="2 6" id="KW-0645">Protease</keyword>
<dbReference type="Gene3D" id="3.90.70.10">
    <property type="entry name" value="Cysteine proteinases"/>
    <property type="match status" value="1"/>
</dbReference>
<evidence type="ECO:0000256" key="1">
    <source>
        <dbReference type="ARBA" id="ARBA00000707"/>
    </source>
</evidence>
<evidence type="ECO:0000256" key="6">
    <source>
        <dbReference type="RuleBase" id="RU366025"/>
    </source>
</evidence>
<feature type="domain" description="USP" evidence="8">
    <location>
        <begin position="470"/>
        <end position="872"/>
    </location>
</feature>
<feature type="region of interest" description="Disordered" evidence="7">
    <location>
        <begin position="279"/>
        <end position="320"/>
    </location>
</feature>
<keyword evidence="4 6" id="KW-0378">Hydrolase</keyword>
<dbReference type="GO" id="GO:0005634">
    <property type="term" value="C:nucleus"/>
    <property type="evidence" value="ECO:0007669"/>
    <property type="project" value="TreeGrafter"/>
</dbReference>
<dbReference type="SUPFAM" id="SSF54001">
    <property type="entry name" value="Cysteine proteinases"/>
    <property type="match status" value="1"/>
</dbReference>
<dbReference type="InterPro" id="IPR001394">
    <property type="entry name" value="Peptidase_C19_UCH"/>
</dbReference>
<reference evidence="9 10" key="1">
    <citation type="submission" date="2019-02" db="EMBL/GenBank/DDBJ databases">
        <title>Genome sequencing of the rare red list fungi Hericium alpestre (H. flagellum).</title>
        <authorList>
            <person name="Buettner E."/>
            <person name="Kellner H."/>
        </authorList>
    </citation>
    <scope>NUCLEOTIDE SEQUENCE [LARGE SCALE GENOMIC DNA]</scope>
    <source>
        <strain evidence="9 10">DSM 108284</strain>
    </source>
</reference>
<dbReference type="InterPro" id="IPR038765">
    <property type="entry name" value="Papain-like_cys_pep_sf"/>
</dbReference>
<dbReference type="GO" id="GO:0004843">
    <property type="term" value="F:cysteine-type deubiquitinase activity"/>
    <property type="evidence" value="ECO:0007669"/>
    <property type="project" value="UniProtKB-UniRule"/>
</dbReference>
<comment type="caution">
    <text evidence="9">The sequence shown here is derived from an EMBL/GenBank/DDBJ whole genome shotgun (WGS) entry which is preliminary data.</text>
</comment>
<dbReference type="EC" id="3.4.19.12" evidence="6"/>
<dbReference type="GO" id="GO:0005829">
    <property type="term" value="C:cytosol"/>
    <property type="evidence" value="ECO:0007669"/>
    <property type="project" value="TreeGrafter"/>
</dbReference>
<dbReference type="InterPro" id="IPR028889">
    <property type="entry name" value="USP"/>
</dbReference>
<feature type="compositionally biased region" description="Pro residues" evidence="7">
    <location>
        <begin position="382"/>
        <end position="396"/>
    </location>
</feature>
<dbReference type="PANTHER" id="PTHR24006:SF687">
    <property type="entry name" value="UBIQUITIN CARBOXYL-TERMINAL HYDROLASE 10"/>
    <property type="match status" value="1"/>
</dbReference>
<gene>
    <name evidence="9" type="ORF">EWM64_g2336</name>
</gene>